<gene>
    <name evidence="1" type="ORF">C1875_07195</name>
</gene>
<dbReference type="EMBL" id="PPTU01000009">
    <property type="protein sequence ID" value="RDB70545.1"/>
    <property type="molecule type" value="Genomic_DNA"/>
</dbReference>
<dbReference type="Proteomes" id="UP000253970">
    <property type="component" value="Unassembled WGS sequence"/>
</dbReference>
<comment type="caution">
    <text evidence="1">The sequence shown here is derived from an EMBL/GenBank/DDBJ whole genome shotgun (WGS) entry which is preliminary data.</text>
</comment>
<reference evidence="1 2" key="1">
    <citation type="journal article" date="2018" name="Elife">
        <title>Discovery and characterization of a prevalent human gut bacterial enzyme sufficient for the inactivation of a family of plant toxins.</title>
        <authorList>
            <person name="Koppel N."/>
            <person name="Bisanz J.E."/>
            <person name="Pandelia M.E."/>
            <person name="Turnbaugh P.J."/>
            <person name="Balskus E.P."/>
        </authorList>
    </citation>
    <scope>NUCLEOTIDE SEQUENCE [LARGE SCALE GENOMIC DNA]</scope>
    <source>
        <strain evidence="1 2">W1 BHI 6</strain>
    </source>
</reference>
<name>A0A369MI34_EGGLN</name>
<protein>
    <recommendedName>
        <fullName evidence="3">Peptidase U32</fullName>
    </recommendedName>
</protein>
<dbReference type="RefSeq" id="WP_114518463.1">
    <property type="nucleotide sequence ID" value="NZ_CP089333.1"/>
</dbReference>
<evidence type="ECO:0000313" key="1">
    <source>
        <dbReference type="EMBL" id="RDB70545.1"/>
    </source>
</evidence>
<sequence>MINYTLPDFTVGLGLNLFFIRLLEQRPALFQDGVRIDSVYGCFPACDLNGGRAFLRERATPRQMEEAFSLLAEHGVKARLTLTNMLADEDDLRDEYLNAMLAIAGRYDAEAIVYADLVGNYVRERYGMRCVLSTTRALADAAEVNRMTKRYDYVVLDYNRHKDPAFLAALEDRDKVEVMVNEFCAYQCPHRAQHYLHNSEDQRSGTMRPFECVAKRADFFDHEPGHPVIFTDREVRDLHDEYGIGYFKIVGRGVAFQTVLEAYAYYLVRPEYREDVKRMVMRAAG</sequence>
<organism evidence="1 2">
    <name type="scientific">Eggerthella lenta</name>
    <name type="common">Eubacterium lentum</name>
    <dbReference type="NCBI Taxonomy" id="84112"/>
    <lineage>
        <taxon>Bacteria</taxon>
        <taxon>Bacillati</taxon>
        <taxon>Actinomycetota</taxon>
        <taxon>Coriobacteriia</taxon>
        <taxon>Eggerthellales</taxon>
        <taxon>Eggerthellaceae</taxon>
        <taxon>Eggerthella</taxon>
    </lineage>
</organism>
<evidence type="ECO:0008006" key="3">
    <source>
        <dbReference type="Google" id="ProtNLM"/>
    </source>
</evidence>
<accession>A0A369MI34</accession>
<proteinExistence type="predicted"/>
<evidence type="ECO:0000313" key="2">
    <source>
        <dbReference type="Proteomes" id="UP000253970"/>
    </source>
</evidence>
<dbReference type="AlphaFoldDB" id="A0A369MI34"/>